<name>A0A345SRJ3_9ACTN</name>
<dbReference type="InterPro" id="IPR001932">
    <property type="entry name" value="PPM-type_phosphatase-like_dom"/>
</dbReference>
<dbReference type="SUPFAM" id="SSF81606">
    <property type="entry name" value="PP2C-like"/>
    <property type="match status" value="1"/>
</dbReference>
<evidence type="ECO:0000313" key="5">
    <source>
        <dbReference type="EMBL" id="AXI76348.1"/>
    </source>
</evidence>
<proteinExistence type="predicted"/>
<sequence>MPPDADTGGSTPRAGASHPPGRRARRTGPGGGRVGPLVGAVPVLLIVGGVAADLLGPEPYTGLPLLAAAPLTACMVFPFRTAAFTAVAVCVASVAVDLLVGRPAPALLVDLLDVALIGGIALWLNRAVHRQSRRLAVVQDIAEATQRAVLPSPPPRLGSLSIACRYECAHAEALIGGDFYAVQATPYGVRAVVGDVRGKGLPAVSTMAAVVGAFREAAVQAPTLEELARRLDGVLERFTADGDEGPDALESFATAVFVQIPDEGGVLHLLSRGHPAPYLIRDGRVTCLEPTSSRLPLGMGLPEGDGPETCDTFPFDPGCCVLLVTDGVTEARNRYGVFYDPRIGLAHRTFPQSRDLVDTLASEVAAWTGGRQQDDMAILALCPT</sequence>
<protein>
    <submittedName>
        <fullName evidence="5">Serine/threonine-protein phosphatase</fullName>
    </submittedName>
</protein>
<keyword evidence="6" id="KW-1185">Reference proteome</keyword>
<gene>
    <name evidence="5" type="ORF">C7M71_001485</name>
</gene>
<keyword evidence="3" id="KW-0472">Membrane</keyword>
<dbReference type="EMBL" id="CP031264">
    <property type="protein sequence ID" value="AXI76348.1"/>
    <property type="molecule type" value="Genomic_DNA"/>
</dbReference>
<organism evidence="5 6">
    <name type="scientific">Peterkaempfera bronchialis</name>
    <dbReference type="NCBI Taxonomy" id="2126346"/>
    <lineage>
        <taxon>Bacteria</taxon>
        <taxon>Bacillati</taxon>
        <taxon>Actinomycetota</taxon>
        <taxon>Actinomycetes</taxon>
        <taxon>Kitasatosporales</taxon>
        <taxon>Streptomycetaceae</taxon>
        <taxon>Peterkaempfera</taxon>
    </lineage>
</organism>
<dbReference type="GO" id="GO:0016791">
    <property type="term" value="F:phosphatase activity"/>
    <property type="evidence" value="ECO:0007669"/>
    <property type="project" value="TreeGrafter"/>
</dbReference>
<dbReference type="OrthoDB" id="4350293at2"/>
<dbReference type="Gene3D" id="3.60.40.10">
    <property type="entry name" value="PPM-type phosphatase domain"/>
    <property type="match status" value="1"/>
</dbReference>
<dbReference type="AlphaFoldDB" id="A0A345SRJ3"/>
<dbReference type="SMART" id="SM00331">
    <property type="entry name" value="PP2C_SIG"/>
    <property type="match status" value="1"/>
</dbReference>
<feature type="region of interest" description="Disordered" evidence="2">
    <location>
        <begin position="1"/>
        <end position="33"/>
    </location>
</feature>
<feature type="transmembrane region" description="Helical" evidence="3">
    <location>
        <begin position="34"/>
        <end position="54"/>
    </location>
</feature>
<feature type="transmembrane region" description="Helical" evidence="3">
    <location>
        <begin position="106"/>
        <end position="124"/>
    </location>
</feature>
<dbReference type="InterPro" id="IPR052016">
    <property type="entry name" value="Bact_Sigma-Reg"/>
</dbReference>
<feature type="domain" description="PPM-type phosphatase" evidence="4">
    <location>
        <begin position="160"/>
        <end position="383"/>
    </location>
</feature>
<dbReference type="PANTHER" id="PTHR43156">
    <property type="entry name" value="STAGE II SPORULATION PROTEIN E-RELATED"/>
    <property type="match status" value="1"/>
</dbReference>
<accession>A0A345SRJ3</accession>
<dbReference type="KEGG" id="stri:C7M71_001485"/>
<evidence type="ECO:0000259" key="4">
    <source>
        <dbReference type="SMART" id="SM00331"/>
    </source>
</evidence>
<dbReference type="Pfam" id="PF07228">
    <property type="entry name" value="SpoIIE"/>
    <property type="match status" value="1"/>
</dbReference>
<evidence type="ECO:0000313" key="6">
    <source>
        <dbReference type="Proteomes" id="UP000249340"/>
    </source>
</evidence>
<dbReference type="Proteomes" id="UP000249340">
    <property type="component" value="Chromosome"/>
</dbReference>
<dbReference type="InterPro" id="IPR036457">
    <property type="entry name" value="PPM-type-like_dom_sf"/>
</dbReference>
<dbReference type="FunFam" id="3.60.40.10:FF:000058">
    <property type="entry name" value="Stage II sporulation protein E"/>
    <property type="match status" value="1"/>
</dbReference>
<keyword evidence="3" id="KW-0812">Transmembrane</keyword>
<feature type="transmembrane region" description="Helical" evidence="3">
    <location>
        <begin position="82"/>
        <end position="100"/>
    </location>
</feature>
<keyword evidence="1" id="KW-0378">Hydrolase</keyword>
<evidence type="ECO:0000256" key="3">
    <source>
        <dbReference type="SAM" id="Phobius"/>
    </source>
</evidence>
<reference evidence="6" key="1">
    <citation type="submission" date="2018-07" db="EMBL/GenBank/DDBJ databases">
        <title>Streptacidiphilus bronchialis DSM 106435 chromosome.</title>
        <authorList>
            <person name="Batra D."/>
            <person name="Gulvik C.A."/>
        </authorList>
    </citation>
    <scope>NUCLEOTIDE SEQUENCE [LARGE SCALE GENOMIC DNA]</scope>
    <source>
        <strain evidence="6">DSM 106435</strain>
    </source>
</reference>
<evidence type="ECO:0000256" key="2">
    <source>
        <dbReference type="SAM" id="MobiDB-lite"/>
    </source>
</evidence>
<dbReference type="PANTHER" id="PTHR43156:SF2">
    <property type="entry name" value="STAGE II SPORULATION PROTEIN E"/>
    <property type="match status" value="1"/>
</dbReference>
<keyword evidence="3" id="KW-1133">Transmembrane helix</keyword>
<evidence type="ECO:0000256" key="1">
    <source>
        <dbReference type="ARBA" id="ARBA00022801"/>
    </source>
</evidence>